<dbReference type="EMBL" id="JARK01001446">
    <property type="protein sequence ID" value="EYC01139.1"/>
    <property type="molecule type" value="Genomic_DNA"/>
</dbReference>
<evidence type="ECO:0000313" key="2">
    <source>
        <dbReference type="Proteomes" id="UP000024635"/>
    </source>
</evidence>
<name>A0A016TDX8_9BILA</name>
<sequence>MTYGTLTHSDEDVSLSFSSTDRFSDDSCQSSFDVVFPFCSMLTKMVWRLATRKFLDFLPEDMNNHRRLASESGISWKQNGTVLKDEIHSWDSVPPSELLTFVDEAVIYRCLHCARAGGKFDSSNFESGSSPPPPF</sequence>
<dbReference type="Proteomes" id="UP000024635">
    <property type="component" value="Unassembled WGS sequence"/>
</dbReference>
<proteinExistence type="predicted"/>
<accession>A0A016TDX8</accession>
<gene>
    <name evidence="1" type="primary">Acey_s0110.g187</name>
    <name evidence="1" type="ORF">Y032_0110g187</name>
</gene>
<comment type="caution">
    <text evidence="1">The sequence shown here is derived from an EMBL/GenBank/DDBJ whole genome shotgun (WGS) entry which is preliminary data.</text>
</comment>
<dbReference type="AlphaFoldDB" id="A0A016TDX8"/>
<evidence type="ECO:0000313" key="1">
    <source>
        <dbReference type="EMBL" id="EYC01139.1"/>
    </source>
</evidence>
<keyword evidence="2" id="KW-1185">Reference proteome</keyword>
<protein>
    <submittedName>
        <fullName evidence="1">Uncharacterized protein</fullName>
    </submittedName>
</protein>
<organism evidence="1 2">
    <name type="scientific">Ancylostoma ceylanicum</name>
    <dbReference type="NCBI Taxonomy" id="53326"/>
    <lineage>
        <taxon>Eukaryota</taxon>
        <taxon>Metazoa</taxon>
        <taxon>Ecdysozoa</taxon>
        <taxon>Nematoda</taxon>
        <taxon>Chromadorea</taxon>
        <taxon>Rhabditida</taxon>
        <taxon>Rhabditina</taxon>
        <taxon>Rhabditomorpha</taxon>
        <taxon>Strongyloidea</taxon>
        <taxon>Ancylostomatidae</taxon>
        <taxon>Ancylostomatinae</taxon>
        <taxon>Ancylostoma</taxon>
    </lineage>
</organism>
<reference evidence="2" key="1">
    <citation type="journal article" date="2015" name="Nat. Genet.">
        <title>The genome and transcriptome of the zoonotic hookworm Ancylostoma ceylanicum identify infection-specific gene families.</title>
        <authorList>
            <person name="Schwarz E.M."/>
            <person name="Hu Y."/>
            <person name="Antoshechkin I."/>
            <person name="Miller M.M."/>
            <person name="Sternberg P.W."/>
            <person name="Aroian R.V."/>
        </authorList>
    </citation>
    <scope>NUCLEOTIDE SEQUENCE</scope>
    <source>
        <strain evidence="2">HY135</strain>
    </source>
</reference>